<evidence type="ECO:0000313" key="1">
    <source>
        <dbReference type="EMBL" id="MBX61393.1"/>
    </source>
</evidence>
<sequence length="31" mass="3583">MPQCRCKVLLFLPTYLILSSLIGSNIRVTRF</sequence>
<accession>A0A2P2Q3A5</accession>
<dbReference type="EMBL" id="GGEC01080909">
    <property type="protein sequence ID" value="MBX61393.1"/>
    <property type="molecule type" value="Transcribed_RNA"/>
</dbReference>
<name>A0A2P2Q3A5_RHIMU</name>
<reference evidence="1" key="1">
    <citation type="submission" date="2018-02" db="EMBL/GenBank/DDBJ databases">
        <title>Rhizophora mucronata_Transcriptome.</title>
        <authorList>
            <person name="Meera S.P."/>
            <person name="Sreeshan A."/>
            <person name="Augustine A."/>
        </authorList>
    </citation>
    <scope>NUCLEOTIDE SEQUENCE</scope>
    <source>
        <tissue evidence="1">Leaf</tissue>
    </source>
</reference>
<proteinExistence type="predicted"/>
<dbReference type="AlphaFoldDB" id="A0A2P2Q3A5"/>
<organism evidence="1">
    <name type="scientific">Rhizophora mucronata</name>
    <name type="common">Asiatic mangrove</name>
    <dbReference type="NCBI Taxonomy" id="61149"/>
    <lineage>
        <taxon>Eukaryota</taxon>
        <taxon>Viridiplantae</taxon>
        <taxon>Streptophyta</taxon>
        <taxon>Embryophyta</taxon>
        <taxon>Tracheophyta</taxon>
        <taxon>Spermatophyta</taxon>
        <taxon>Magnoliopsida</taxon>
        <taxon>eudicotyledons</taxon>
        <taxon>Gunneridae</taxon>
        <taxon>Pentapetalae</taxon>
        <taxon>rosids</taxon>
        <taxon>fabids</taxon>
        <taxon>Malpighiales</taxon>
        <taxon>Rhizophoraceae</taxon>
        <taxon>Rhizophora</taxon>
    </lineage>
</organism>
<protein>
    <submittedName>
        <fullName evidence="1">Uncharacterized protein</fullName>
    </submittedName>
</protein>